<comment type="caution">
    <text evidence="2">The sequence shown here is derived from an EMBL/GenBank/DDBJ whole genome shotgun (WGS) entry which is preliminary data.</text>
</comment>
<accession>A0AAD4YP66</accession>
<dbReference type="AlphaFoldDB" id="A0AAD4YP66"/>
<keyword evidence="1" id="KW-1133">Transmembrane helix</keyword>
<dbReference type="EMBL" id="JAJFAZ020000008">
    <property type="protein sequence ID" value="KAI5315563.1"/>
    <property type="molecule type" value="Genomic_DNA"/>
</dbReference>
<dbReference type="Proteomes" id="UP001054821">
    <property type="component" value="Chromosome 8"/>
</dbReference>
<keyword evidence="1" id="KW-0812">Transmembrane</keyword>
<evidence type="ECO:0000313" key="3">
    <source>
        <dbReference type="Proteomes" id="UP001054821"/>
    </source>
</evidence>
<keyword evidence="1" id="KW-0472">Membrane</keyword>
<dbReference type="PANTHER" id="PTHR36777">
    <property type="entry name" value="EXPRESSED PROTEIN"/>
    <property type="match status" value="1"/>
</dbReference>
<sequence length="103" mass="11435">MAGGSRTSLRKNWIFSDSEEYGSALGMQMFWISRHANSNFLKVVQTVWKVGRDGIEAGTNLVPDSVPRSIARVSVTVVALALSLFVLKFSLCGLQWDLFAFHL</sequence>
<evidence type="ECO:0000313" key="2">
    <source>
        <dbReference type="EMBL" id="KAI5315563.1"/>
    </source>
</evidence>
<dbReference type="PANTHER" id="PTHR36777:SF2">
    <property type="entry name" value="EXPRESSED PROTEIN"/>
    <property type="match status" value="1"/>
</dbReference>
<organism evidence="2 3">
    <name type="scientific">Prunus dulcis</name>
    <name type="common">Almond</name>
    <name type="synonym">Amygdalus dulcis</name>
    <dbReference type="NCBI Taxonomy" id="3755"/>
    <lineage>
        <taxon>Eukaryota</taxon>
        <taxon>Viridiplantae</taxon>
        <taxon>Streptophyta</taxon>
        <taxon>Embryophyta</taxon>
        <taxon>Tracheophyta</taxon>
        <taxon>Spermatophyta</taxon>
        <taxon>Magnoliopsida</taxon>
        <taxon>eudicotyledons</taxon>
        <taxon>Gunneridae</taxon>
        <taxon>Pentapetalae</taxon>
        <taxon>rosids</taxon>
        <taxon>fabids</taxon>
        <taxon>Rosales</taxon>
        <taxon>Rosaceae</taxon>
        <taxon>Amygdaloideae</taxon>
        <taxon>Amygdaleae</taxon>
        <taxon>Prunus</taxon>
    </lineage>
</organism>
<keyword evidence="3" id="KW-1185">Reference proteome</keyword>
<feature type="transmembrane region" description="Helical" evidence="1">
    <location>
        <begin position="75"/>
        <end position="96"/>
    </location>
</feature>
<proteinExistence type="predicted"/>
<evidence type="ECO:0000256" key="1">
    <source>
        <dbReference type="SAM" id="Phobius"/>
    </source>
</evidence>
<gene>
    <name evidence="2" type="ORF">L3X38_044739</name>
</gene>
<protein>
    <submittedName>
        <fullName evidence="2">Uncharacterized protein</fullName>
    </submittedName>
</protein>
<reference evidence="2 3" key="1">
    <citation type="journal article" date="2022" name="G3 (Bethesda)">
        <title>Whole-genome sequence and methylome profiling of the almond [Prunus dulcis (Mill.) D.A. Webb] cultivar 'Nonpareil'.</title>
        <authorList>
            <person name="D'Amico-Willman K.M."/>
            <person name="Ouma W.Z."/>
            <person name="Meulia T."/>
            <person name="Sideli G.M."/>
            <person name="Gradziel T.M."/>
            <person name="Fresnedo-Ramirez J."/>
        </authorList>
    </citation>
    <scope>NUCLEOTIDE SEQUENCE [LARGE SCALE GENOMIC DNA]</scope>
    <source>
        <strain evidence="2">Clone GOH B32 T37-40</strain>
    </source>
</reference>
<name>A0AAD4YP66_PRUDU</name>